<organism evidence="8 9">
    <name type="scientific">Silvimonas amylolytica</name>
    <dbReference type="NCBI Taxonomy" id="449663"/>
    <lineage>
        <taxon>Bacteria</taxon>
        <taxon>Pseudomonadati</taxon>
        <taxon>Pseudomonadota</taxon>
        <taxon>Betaproteobacteria</taxon>
        <taxon>Neisseriales</taxon>
        <taxon>Chitinibacteraceae</taxon>
        <taxon>Silvimonas</taxon>
    </lineage>
</organism>
<keyword evidence="5 7" id="KW-1133">Transmembrane helix</keyword>
<comment type="subcellular location">
    <subcellularLocation>
        <location evidence="1 7">Cell membrane</location>
        <topology evidence="1 7">Multi-pass membrane protein</topology>
    </subcellularLocation>
</comment>
<evidence type="ECO:0000313" key="8">
    <source>
        <dbReference type="EMBL" id="GGP25873.1"/>
    </source>
</evidence>
<gene>
    <name evidence="8" type="primary">marC</name>
    <name evidence="8" type="ORF">GCM10010971_16920</name>
</gene>
<evidence type="ECO:0000256" key="1">
    <source>
        <dbReference type="ARBA" id="ARBA00004651"/>
    </source>
</evidence>
<reference evidence="9" key="1">
    <citation type="journal article" date="2019" name="Int. J. Syst. Evol. Microbiol.">
        <title>The Global Catalogue of Microorganisms (GCM) 10K type strain sequencing project: providing services to taxonomists for standard genome sequencing and annotation.</title>
        <authorList>
            <consortium name="The Broad Institute Genomics Platform"/>
            <consortium name="The Broad Institute Genome Sequencing Center for Infectious Disease"/>
            <person name="Wu L."/>
            <person name="Ma J."/>
        </authorList>
    </citation>
    <scope>NUCLEOTIDE SEQUENCE [LARGE SCALE GENOMIC DNA]</scope>
    <source>
        <strain evidence="9">CGMCC 1.8860</strain>
    </source>
</reference>
<dbReference type="PANTHER" id="PTHR33508">
    <property type="entry name" value="UPF0056 MEMBRANE PROTEIN YHCE"/>
    <property type="match status" value="1"/>
</dbReference>
<evidence type="ECO:0000313" key="9">
    <source>
        <dbReference type="Proteomes" id="UP000621859"/>
    </source>
</evidence>
<feature type="transmembrane region" description="Helical" evidence="7">
    <location>
        <begin position="59"/>
        <end position="79"/>
    </location>
</feature>
<comment type="similarity">
    <text evidence="2 7">Belongs to the UPF0056 (MarC) family.</text>
</comment>
<feature type="transmembrane region" description="Helical" evidence="7">
    <location>
        <begin position="85"/>
        <end position="102"/>
    </location>
</feature>
<evidence type="ECO:0000256" key="5">
    <source>
        <dbReference type="ARBA" id="ARBA00022989"/>
    </source>
</evidence>
<dbReference type="NCBIfam" id="TIGR00427">
    <property type="entry name" value="NAAT family transporter"/>
    <property type="match status" value="1"/>
</dbReference>
<feature type="transmembrane region" description="Helical" evidence="7">
    <location>
        <begin position="12"/>
        <end position="39"/>
    </location>
</feature>
<comment type="caution">
    <text evidence="8">The sequence shown here is derived from an EMBL/GenBank/DDBJ whole genome shotgun (WGS) entry which is preliminary data.</text>
</comment>
<name>A0ABQ2PJU0_9NEIS</name>
<feature type="transmembrane region" description="Helical" evidence="7">
    <location>
        <begin position="198"/>
        <end position="221"/>
    </location>
</feature>
<proteinExistence type="inferred from homology"/>
<dbReference type="Proteomes" id="UP000621859">
    <property type="component" value="Unassembled WGS sequence"/>
</dbReference>
<dbReference type="Pfam" id="PF01914">
    <property type="entry name" value="MarC"/>
    <property type="match status" value="1"/>
</dbReference>
<keyword evidence="6 7" id="KW-0472">Membrane</keyword>
<evidence type="ECO:0000256" key="7">
    <source>
        <dbReference type="RuleBase" id="RU362048"/>
    </source>
</evidence>
<dbReference type="InterPro" id="IPR002771">
    <property type="entry name" value="Multi_antbiot-R_MarC"/>
</dbReference>
<keyword evidence="3" id="KW-1003">Cell membrane</keyword>
<accession>A0ABQ2PJU0</accession>
<keyword evidence="9" id="KW-1185">Reference proteome</keyword>
<feature type="transmembrane region" description="Helical" evidence="7">
    <location>
        <begin position="133"/>
        <end position="159"/>
    </location>
</feature>
<feature type="transmembrane region" description="Helical" evidence="7">
    <location>
        <begin position="165"/>
        <end position="186"/>
    </location>
</feature>
<keyword evidence="4 7" id="KW-0812">Transmembrane</keyword>
<evidence type="ECO:0000256" key="3">
    <source>
        <dbReference type="ARBA" id="ARBA00022475"/>
    </source>
</evidence>
<evidence type="ECO:0000256" key="6">
    <source>
        <dbReference type="ARBA" id="ARBA00023136"/>
    </source>
</evidence>
<evidence type="ECO:0000256" key="2">
    <source>
        <dbReference type="ARBA" id="ARBA00009784"/>
    </source>
</evidence>
<dbReference type="EMBL" id="BMLY01000002">
    <property type="protein sequence ID" value="GGP25873.1"/>
    <property type="molecule type" value="Genomic_DNA"/>
</dbReference>
<dbReference type="PANTHER" id="PTHR33508:SF1">
    <property type="entry name" value="UPF0056 MEMBRANE PROTEIN YHCE"/>
    <property type="match status" value="1"/>
</dbReference>
<protein>
    <recommendedName>
        <fullName evidence="7">UPF0056 membrane protein</fullName>
    </recommendedName>
</protein>
<sequence>MLYSHVMQDFFALFFSKFLVAIAGLIPILNPLGATPIFLSLTTSYSSEERALLARRVSVYSFCLLLFSMFIGTYVLAFFGVSIPIVRVCGGLLVAAAGWKLLNSPENTGGASEPIGSAADHARRAAELRQRAFYPLAFPFTVGPGSITVAITLGVGIHGQDAHQLAIPLGSAFGAAALSGIIYVCYRYGDRMLRLIGSTGTVVFLRLSAFILLCLGAQILWDGASGLAGEFLAAHPWQFAPTGQG</sequence>
<evidence type="ECO:0000256" key="4">
    <source>
        <dbReference type="ARBA" id="ARBA00022692"/>
    </source>
</evidence>